<dbReference type="Proteomes" id="UP001501777">
    <property type="component" value="Unassembled WGS sequence"/>
</dbReference>
<organism evidence="3 4">
    <name type="scientific">Streptomyces longisporus</name>
    <dbReference type="NCBI Taxonomy" id="1948"/>
    <lineage>
        <taxon>Bacteria</taxon>
        <taxon>Bacillati</taxon>
        <taxon>Actinomycetota</taxon>
        <taxon>Actinomycetes</taxon>
        <taxon>Kitasatosporales</taxon>
        <taxon>Streptomycetaceae</taxon>
        <taxon>Streptomyces</taxon>
    </lineage>
</organism>
<feature type="transmembrane region" description="Helical" evidence="2">
    <location>
        <begin position="24"/>
        <end position="45"/>
    </location>
</feature>
<evidence type="ECO:0000256" key="1">
    <source>
        <dbReference type="SAM" id="MobiDB-lite"/>
    </source>
</evidence>
<gene>
    <name evidence="3" type="ORF">GCM10010276_39490</name>
</gene>
<evidence type="ECO:0008006" key="5">
    <source>
        <dbReference type="Google" id="ProtNLM"/>
    </source>
</evidence>
<reference evidence="3 4" key="1">
    <citation type="journal article" date="2019" name="Int. J. Syst. Evol. Microbiol.">
        <title>The Global Catalogue of Microorganisms (GCM) 10K type strain sequencing project: providing services to taxonomists for standard genome sequencing and annotation.</title>
        <authorList>
            <consortium name="The Broad Institute Genomics Platform"/>
            <consortium name="The Broad Institute Genome Sequencing Center for Infectious Disease"/>
            <person name="Wu L."/>
            <person name="Ma J."/>
        </authorList>
    </citation>
    <scope>NUCLEOTIDE SEQUENCE [LARGE SCALE GENOMIC DNA]</scope>
    <source>
        <strain evidence="3 4">JCM 4395</strain>
    </source>
</reference>
<feature type="compositionally biased region" description="Polar residues" evidence="1">
    <location>
        <begin position="102"/>
        <end position="118"/>
    </location>
</feature>
<evidence type="ECO:0000256" key="2">
    <source>
        <dbReference type="SAM" id="Phobius"/>
    </source>
</evidence>
<protein>
    <recommendedName>
        <fullName evidence="5">Secreted protein</fullName>
    </recommendedName>
</protein>
<accession>A0ABN3M5X0</accession>
<evidence type="ECO:0000313" key="4">
    <source>
        <dbReference type="Proteomes" id="UP001501777"/>
    </source>
</evidence>
<name>A0ABN3M5X0_STRLO</name>
<dbReference type="InterPro" id="IPR046187">
    <property type="entry name" value="DUF6215"/>
</dbReference>
<keyword evidence="4" id="KW-1185">Reference proteome</keyword>
<proteinExistence type="predicted"/>
<dbReference type="EMBL" id="BAAASG010000009">
    <property type="protein sequence ID" value="GAA2495132.1"/>
    <property type="molecule type" value="Genomic_DNA"/>
</dbReference>
<comment type="caution">
    <text evidence="3">The sequence shown here is derived from an EMBL/GenBank/DDBJ whole genome shotgun (WGS) entry which is preliminary data.</text>
</comment>
<keyword evidence="2" id="KW-0812">Transmembrane</keyword>
<keyword evidence="2" id="KW-0472">Membrane</keyword>
<evidence type="ECO:0000313" key="3">
    <source>
        <dbReference type="EMBL" id="GAA2495132.1"/>
    </source>
</evidence>
<dbReference type="Pfam" id="PF19721">
    <property type="entry name" value="DUF6215"/>
    <property type="match status" value="1"/>
</dbReference>
<feature type="region of interest" description="Disordered" evidence="1">
    <location>
        <begin position="87"/>
        <end position="118"/>
    </location>
</feature>
<sequence>MGDMVDDFADSKRATSEAGKPVNVAAQVIAAIVVVGGLAGLLWALDLDSKASAERGPATCTATHDSKPSKPVSGARLCTALNRPDLPALLGTPDEHAETADGNESTITSADGTKTTTPEADVDLKTYSLRLSASNDDLGVADMAGLLGTGAEKKTVLGHPAVVYSDRTIALSFNLGGGKAKSGPGGIARSLLVARDAKDGGGYFEVSIWRQDFATPDDTALFRVAEKVLPTVPGWAAR</sequence>
<keyword evidence="2" id="KW-1133">Transmembrane helix</keyword>